<comment type="caution">
    <text evidence="1">The sequence shown here is derived from an EMBL/GenBank/DDBJ whole genome shotgun (WGS) entry which is preliminary data.</text>
</comment>
<organism evidence="1 2">
    <name type="scientific">Pipistrellus kuhlii</name>
    <name type="common">Kuhl's pipistrelle</name>
    <dbReference type="NCBI Taxonomy" id="59472"/>
    <lineage>
        <taxon>Eukaryota</taxon>
        <taxon>Metazoa</taxon>
        <taxon>Chordata</taxon>
        <taxon>Craniata</taxon>
        <taxon>Vertebrata</taxon>
        <taxon>Euteleostomi</taxon>
        <taxon>Mammalia</taxon>
        <taxon>Eutheria</taxon>
        <taxon>Laurasiatheria</taxon>
        <taxon>Chiroptera</taxon>
        <taxon>Yangochiroptera</taxon>
        <taxon>Vespertilionidae</taxon>
        <taxon>Pipistrellus</taxon>
    </lineage>
</organism>
<proteinExistence type="predicted"/>
<name>A0A7J7ZJR9_PIPKU</name>
<protein>
    <submittedName>
        <fullName evidence="1">Uncharacterized protein</fullName>
    </submittedName>
</protein>
<dbReference type="AlphaFoldDB" id="A0A7J7ZJR9"/>
<keyword evidence="2" id="KW-1185">Reference proteome</keyword>
<accession>A0A7J7ZJR9</accession>
<evidence type="ECO:0000313" key="1">
    <source>
        <dbReference type="EMBL" id="KAF6374401.1"/>
    </source>
</evidence>
<dbReference type="EMBL" id="JACAGB010000003">
    <property type="protein sequence ID" value="KAF6374401.1"/>
    <property type="molecule type" value="Genomic_DNA"/>
</dbReference>
<gene>
    <name evidence="1" type="ORF">mPipKuh1_009620</name>
</gene>
<dbReference type="Proteomes" id="UP000558488">
    <property type="component" value="Unassembled WGS sequence"/>
</dbReference>
<evidence type="ECO:0000313" key="2">
    <source>
        <dbReference type="Proteomes" id="UP000558488"/>
    </source>
</evidence>
<sequence length="152" mass="17414">MSVVDDFSHEQNGANAGGCSLSLQNCRFFYFKLDIASILCLLVLTKIFTLDETNLTTHFLTCSRYYNLDERLQLEPLYCLKCIVRILGIFIHDFNLAGLPSGRRQPKSPVFQVLCEDSRENCMPHSTLRVLNHRTSITLYTHLLTCPSVPRR</sequence>
<reference evidence="1 2" key="1">
    <citation type="journal article" date="2020" name="Nature">
        <title>Six reference-quality genomes reveal evolution of bat adaptations.</title>
        <authorList>
            <person name="Jebb D."/>
            <person name="Huang Z."/>
            <person name="Pippel M."/>
            <person name="Hughes G.M."/>
            <person name="Lavrichenko K."/>
            <person name="Devanna P."/>
            <person name="Winkler S."/>
            <person name="Jermiin L.S."/>
            <person name="Skirmuntt E.C."/>
            <person name="Katzourakis A."/>
            <person name="Burkitt-Gray L."/>
            <person name="Ray D.A."/>
            <person name="Sullivan K.A.M."/>
            <person name="Roscito J.G."/>
            <person name="Kirilenko B.M."/>
            <person name="Davalos L.M."/>
            <person name="Corthals A.P."/>
            <person name="Power M.L."/>
            <person name="Jones G."/>
            <person name="Ransome R.D."/>
            <person name="Dechmann D.K.N."/>
            <person name="Locatelli A.G."/>
            <person name="Puechmaille S.J."/>
            <person name="Fedrigo O."/>
            <person name="Jarvis E.D."/>
            <person name="Hiller M."/>
            <person name="Vernes S.C."/>
            <person name="Myers E.W."/>
            <person name="Teeling E.C."/>
        </authorList>
    </citation>
    <scope>NUCLEOTIDE SEQUENCE [LARGE SCALE GENOMIC DNA]</scope>
    <source>
        <strain evidence="1">MPipKuh1</strain>
        <tissue evidence="1">Flight muscle</tissue>
    </source>
</reference>